<sequence length="169" mass="18386">MTTTDPQPDVEAKNSMQAKYFRKALNDLTPNNVGQLKALNEVIFTEKQSDDFYKDAVKSEEFAKLALFNDICVGGITTTKETVEGSDKTKVVITTLGVLNAYRRMGLGAMLLDHIITQSEEAKDKAISEIHVNLQTKDEGVLAFFKGRGFAAKGSSGALVRLINAPVSA</sequence>
<dbReference type="EMBL" id="QEAQ01000004">
    <property type="protein sequence ID" value="TPX62102.1"/>
    <property type="molecule type" value="Genomic_DNA"/>
</dbReference>
<dbReference type="Gene3D" id="3.40.630.30">
    <property type="match status" value="1"/>
</dbReference>
<dbReference type="STRING" id="109895.A0A507EEA5"/>
<dbReference type="PROSITE" id="PS51186">
    <property type="entry name" value="GNAT"/>
    <property type="match status" value="1"/>
</dbReference>
<keyword evidence="5" id="KW-1185">Reference proteome</keyword>
<dbReference type="InterPro" id="IPR000182">
    <property type="entry name" value="GNAT_dom"/>
</dbReference>
<reference evidence="4 5" key="1">
    <citation type="journal article" date="2019" name="Sci. Rep.">
        <title>Comparative genomics of chytrid fungi reveal insights into the obligate biotrophic and pathogenic lifestyle of Synchytrium endobioticum.</title>
        <authorList>
            <person name="van de Vossenberg B.T.L.H."/>
            <person name="Warris S."/>
            <person name="Nguyen H.D.T."/>
            <person name="van Gent-Pelzer M.P.E."/>
            <person name="Joly D.L."/>
            <person name="van de Geest H.C."/>
            <person name="Bonants P.J.M."/>
            <person name="Smith D.S."/>
            <person name="Levesque C.A."/>
            <person name="van der Lee T.A.J."/>
        </authorList>
    </citation>
    <scope>NUCLEOTIDE SEQUENCE [LARGE SCALE GENOMIC DNA]</scope>
    <source>
        <strain evidence="4 5">CBS 809.83</strain>
    </source>
</reference>
<keyword evidence="1" id="KW-0808">Transferase</keyword>
<evidence type="ECO:0000259" key="3">
    <source>
        <dbReference type="PROSITE" id="PS51186"/>
    </source>
</evidence>
<dbReference type="PANTHER" id="PTHR42919:SF8">
    <property type="entry name" value="N-ALPHA-ACETYLTRANSFERASE 50"/>
    <property type="match status" value="1"/>
</dbReference>
<dbReference type="InterPro" id="IPR016181">
    <property type="entry name" value="Acyl_CoA_acyltransferase"/>
</dbReference>
<dbReference type="GO" id="GO:0031415">
    <property type="term" value="C:NatA complex"/>
    <property type="evidence" value="ECO:0007669"/>
    <property type="project" value="TreeGrafter"/>
</dbReference>
<dbReference type="OrthoDB" id="47374at2759"/>
<organism evidence="4 5">
    <name type="scientific">Powellomyces hirtus</name>
    <dbReference type="NCBI Taxonomy" id="109895"/>
    <lineage>
        <taxon>Eukaryota</taxon>
        <taxon>Fungi</taxon>
        <taxon>Fungi incertae sedis</taxon>
        <taxon>Chytridiomycota</taxon>
        <taxon>Chytridiomycota incertae sedis</taxon>
        <taxon>Chytridiomycetes</taxon>
        <taxon>Spizellomycetales</taxon>
        <taxon>Powellomycetaceae</taxon>
        <taxon>Powellomyces</taxon>
    </lineage>
</organism>
<evidence type="ECO:0000256" key="1">
    <source>
        <dbReference type="ARBA" id="ARBA00022679"/>
    </source>
</evidence>
<keyword evidence="2" id="KW-0012">Acyltransferase</keyword>
<accession>A0A507EEA5</accession>
<dbReference type="PANTHER" id="PTHR42919">
    <property type="entry name" value="N-ALPHA-ACETYLTRANSFERASE"/>
    <property type="match status" value="1"/>
</dbReference>
<evidence type="ECO:0000313" key="5">
    <source>
        <dbReference type="Proteomes" id="UP000318582"/>
    </source>
</evidence>
<gene>
    <name evidence="4" type="ORF">PhCBS80983_g00687</name>
</gene>
<dbReference type="Pfam" id="PF00583">
    <property type="entry name" value="Acetyltransf_1"/>
    <property type="match status" value="1"/>
</dbReference>
<dbReference type="InterPro" id="IPR051556">
    <property type="entry name" value="N-term/lysine_N-AcTrnsfr"/>
</dbReference>
<name>A0A507EEA5_9FUNG</name>
<evidence type="ECO:0000313" key="4">
    <source>
        <dbReference type="EMBL" id="TPX62102.1"/>
    </source>
</evidence>
<comment type="caution">
    <text evidence="4">The sequence shown here is derived from an EMBL/GenBank/DDBJ whole genome shotgun (WGS) entry which is preliminary data.</text>
</comment>
<dbReference type="AlphaFoldDB" id="A0A507EEA5"/>
<proteinExistence type="predicted"/>
<dbReference type="GO" id="GO:0016747">
    <property type="term" value="F:acyltransferase activity, transferring groups other than amino-acyl groups"/>
    <property type="evidence" value="ECO:0007669"/>
    <property type="project" value="InterPro"/>
</dbReference>
<dbReference type="GO" id="GO:0007064">
    <property type="term" value="P:mitotic sister chromatid cohesion"/>
    <property type="evidence" value="ECO:0007669"/>
    <property type="project" value="TreeGrafter"/>
</dbReference>
<feature type="domain" description="N-acetyltransferase" evidence="3">
    <location>
        <begin position="23"/>
        <end position="169"/>
    </location>
</feature>
<evidence type="ECO:0000256" key="2">
    <source>
        <dbReference type="ARBA" id="ARBA00023315"/>
    </source>
</evidence>
<dbReference type="SUPFAM" id="SSF55729">
    <property type="entry name" value="Acyl-CoA N-acyltransferases (Nat)"/>
    <property type="match status" value="1"/>
</dbReference>
<dbReference type="Proteomes" id="UP000318582">
    <property type="component" value="Unassembled WGS sequence"/>
</dbReference>
<dbReference type="CDD" id="cd04301">
    <property type="entry name" value="NAT_SF"/>
    <property type="match status" value="1"/>
</dbReference>
<protein>
    <recommendedName>
        <fullName evidence="3">N-acetyltransferase domain-containing protein</fullName>
    </recommendedName>
</protein>